<evidence type="ECO:0000256" key="1">
    <source>
        <dbReference type="SAM" id="MobiDB-lite"/>
    </source>
</evidence>
<dbReference type="AlphaFoldDB" id="A0A4R9BIE1"/>
<organism evidence="3 4">
    <name type="scientific">Cryobacterium serini</name>
    <dbReference type="NCBI Taxonomy" id="1259201"/>
    <lineage>
        <taxon>Bacteria</taxon>
        <taxon>Bacillati</taxon>
        <taxon>Actinomycetota</taxon>
        <taxon>Actinomycetes</taxon>
        <taxon>Micrococcales</taxon>
        <taxon>Microbacteriaceae</taxon>
        <taxon>Cryobacterium</taxon>
    </lineage>
</organism>
<dbReference type="GO" id="GO:0003824">
    <property type="term" value="F:catalytic activity"/>
    <property type="evidence" value="ECO:0007669"/>
    <property type="project" value="InterPro"/>
</dbReference>
<dbReference type="SUPFAM" id="SSF75304">
    <property type="entry name" value="Amidase signature (AS) enzymes"/>
    <property type="match status" value="1"/>
</dbReference>
<evidence type="ECO:0000259" key="2">
    <source>
        <dbReference type="Pfam" id="PF01425"/>
    </source>
</evidence>
<protein>
    <submittedName>
        <fullName evidence="3">Amidase</fullName>
    </submittedName>
</protein>
<dbReference type="InterPro" id="IPR023631">
    <property type="entry name" value="Amidase_dom"/>
</dbReference>
<feature type="region of interest" description="Disordered" evidence="1">
    <location>
        <begin position="136"/>
        <end position="162"/>
    </location>
</feature>
<dbReference type="PANTHER" id="PTHR11895">
    <property type="entry name" value="TRANSAMIDASE"/>
    <property type="match status" value="1"/>
</dbReference>
<dbReference type="Pfam" id="PF01425">
    <property type="entry name" value="Amidase"/>
    <property type="match status" value="1"/>
</dbReference>
<evidence type="ECO:0000313" key="3">
    <source>
        <dbReference type="EMBL" id="TFD85279.1"/>
    </source>
</evidence>
<dbReference type="Gene3D" id="3.90.1300.10">
    <property type="entry name" value="Amidase signature (AS) domain"/>
    <property type="match status" value="1"/>
</dbReference>
<dbReference type="Proteomes" id="UP000297626">
    <property type="component" value="Unassembled WGS sequence"/>
</dbReference>
<name>A0A4R9BIE1_9MICO</name>
<proteinExistence type="predicted"/>
<comment type="caution">
    <text evidence="3">The sequence shown here is derived from an EMBL/GenBank/DDBJ whole genome shotgun (WGS) entry which is preliminary data.</text>
</comment>
<reference evidence="3 4" key="1">
    <citation type="submission" date="2019-03" db="EMBL/GenBank/DDBJ databases">
        <title>Genomics of glacier-inhabiting Cryobacterium strains.</title>
        <authorList>
            <person name="Liu Q."/>
            <person name="Xin Y.-H."/>
        </authorList>
    </citation>
    <scope>NUCLEOTIDE SEQUENCE [LARGE SCALE GENOMIC DNA]</scope>
    <source>
        <strain evidence="3 4">Sr54</strain>
    </source>
</reference>
<dbReference type="InterPro" id="IPR036928">
    <property type="entry name" value="AS_sf"/>
</dbReference>
<dbReference type="EMBL" id="SOHN01000018">
    <property type="protein sequence ID" value="TFD85279.1"/>
    <property type="molecule type" value="Genomic_DNA"/>
</dbReference>
<feature type="domain" description="Amidase" evidence="2">
    <location>
        <begin position="31"/>
        <end position="454"/>
    </location>
</feature>
<accession>A0A4R9BIE1</accession>
<gene>
    <name evidence="3" type="ORF">E3T51_15335</name>
</gene>
<evidence type="ECO:0000313" key="4">
    <source>
        <dbReference type="Proteomes" id="UP000297626"/>
    </source>
</evidence>
<dbReference type="InterPro" id="IPR000120">
    <property type="entry name" value="Amidase"/>
</dbReference>
<dbReference type="PANTHER" id="PTHR11895:SF176">
    <property type="entry name" value="AMIDASE AMID-RELATED"/>
    <property type="match status" value="1"/>
</dbReference>
<sequence>MKSEAGSGPFGGLSILEIADRIRKRKITALEVTEQALTAAHENGTKLNCFVTIDDEGALRAARLADRELDSGLDRGPLHGIPVGVKDVIATSGLATTMGSRHFANHVPMVDADVVISLRRSGAVILGKTQSHEFAYGPTGDRTATGPVRNPHDNSRMSGGSSAGSGAAVAAGIVPIALGTDTGGSVRIPAALCGAVGLRPTQGALSARGVFPLSPSMDTVGPMGGSVLDTAIAWWALSSRPGTNGVGGLEWNERFIPRPERAKNLRFARVTSDLLRRTASELINSAETVLEELSRSGAHVATLPVPEIDACWDPYVAIQSAEAFAIHSKRVDDSPELFDSEVLERLRIAAEVKGWTYVQALEKRRLLRVATLERTFSSDILVMPTVPIEAPAIGQRRLPPDSGWANPREALLSMTAPWSVLGFPAISIPVFSPCTDMPHSIQLVGKPGHETQLLDAAALLEVRLREKALTGA</sequence>
<keyword evidence="4" id="KW-1185">Reference proteome</keyword>